<dbReference type="AlphaFoldDB" id="A0A1Y2C765"/>
<sequence length="951" mass="103654">MDDLFDSGGFFGTPQPASASDVKAKDRNSVLPVFLQEARDERGRKRLHGAFTGGFSAGYFNTVGSKEGWQPQTFVSSRSQRNKFEQNVDQFMDEEDLAEINNAKKVTATQDFDALGSTQRELARKAAVTQAVEKSDGPIASRILQDLIIPSSDPIGVRLLRKMGWRDGQGVGPRAKRKFTEKQDDEDDVHAENVLFAPRDIRDVILTGRVGRFGVGYDRFGDGADVFRPNASSNADGGGSGGGSSLFQERQRNAFGKSGGFGTGVFEEEDEDVYGGGGAPGNLGGLKNSRMSIVDDDEEDDSEWHRMSSSKKKPVIQQRRSDTNSTANERTGFDGKPPLSGFHVASIQLTAPIWFDAPKPPADYIPKHRLAFERQSAVSTPYPLQPNQQQPNLTAERRREILGEEALAGPTRSVFSYMSARQQDALQALIDSKIAGKDGGKKKDDKQPIPDAVPVDKETAVAALKGFLPFTGDEAKQARYKSFLEGKAGVREGDVKFPPHFTPREVAHELLEFSKSAHMYKPLSGMMASRFTSSGDGGATKDKDSTEPKERVYGRATRSSIEFRPHKLVCKRFNIANPYPEPKQTGPTPPKALTEADLQKEILNKDAMSELIHYVEGGGAPVSGPAGRDGAAVKIHAVVAEEEKAVEEEKVEPARPAMDIFKAIFADSDSEDDESSEEDEKVVEAKAPLKVVANAPVPVAAPVPTVPVKAAVVASAPSTTSLPPPTFRPLFSRKQDRSKVVEPIQPVSAAPETVPESVPVPSNPDVMVVDSPSKATPAEPAAIPLPNLSSDEDDAPPPVVTKPLQAASWATSLISKKPPASVVPIKRSRDGDESSSASDSSDESGDEDRRRKHRKSSSSSSSKKEKKKKEGKEKKRKKDKSSSSKKKSSRHREEEVVDEWVEATASAVVRSERDAKDSRERETKRDRERDRDGERSKPVGHHNRPRASDFF</sequence>
<dbReference type="InterPro" id="IPR000467">
    <property type="entry name" value="G_patch_dom"/>
</dbReference>
<feature type="region of interest" description="Disordered" evidence="1">
    <location>
        <begin position="1"/>
        <end position="24"/>
    </location>
</feature>
<feature type="compositionally biased region" description="Basic and acidic residues" evidence="1">
    <location>
        <begin position="910"/>
        <end position="937"/>
    </location>
</feature>
<accession>A0A1Y2C765</accession>
<evidence type="ECO:0000259" key="2">
    <source>
        <dbReference type="PROSITE" id="PS50174"/>
    </source>
</evidence>
<organism evidence="3 4">
    <name type="scientific">Rhizoclosmatium globosum</name>
    <dbReference type="NCBI Taxonomy" id="329046"/>
    <lineage>
        <taxon>Eukaryota</taxon>
        <taxon>Fungi</taxon>
        <taxon>Fungi incertae sedis</taxon>
        <taxon>Chytridiomycota</taxon>
        <taxon>Chytridiomycota incertae sedis</taxon>
        <taxon>Chytridiomycetes</taxon>
        <taxon>Chytridiales</taxon>
        <taxon>Chytriomycetaceae</taxon>
        <taxon>Rhizoclosmatium</taxon>
    </lineage>
</organism>
<dbReference type="GO" id="GO:0006397">
    <property type="term" value="P:mRNA processing"/>
    <property type="evidence" value="ECO:0007669"/>
    <property type="project" value="InterPro"/>
</dbReference>
<dbReference type="STRING" id="329046.A0A1Y2C765"/>
<dbReference type="Pfam" id="PF01585">
    <property type="entry name" value="G-patch"/>
    <property type="match status" value="1"/>
</dbReference>
<feature type="region of interest" description="Disordered" evidence="1">
    <location>
        <begin position="714"/>
        <end position="951"/>
    </location>
</feature>
<dbReference type="OrthoDB" id="20507at2759"/>
<evidence type="ECO:0000256" key="1">
    <source>
        <dbReference type="SAM" id="MobiDB-lite"/>
    </source>
</evidence>
<dbReference type="GO" id="GO:0003723">
    <property type="term" value="F:RNA binding"/>
    <property type="evidence" value="ECO:0007669"/>
    <property type="project" value="TreeGrafter"/>
</dbReference>
<dbReference type="Proteomes" id="UP000193642">
    <property type="component" value="Unassembled WGS sequence"/>
</dbReference>
<comment type="caution">
    <text evidence="3">The sequence shown here is derived from an EMBL/GenBank/DDBJ whole genome shotgun (WGS) entry which is preliminary data.</text>
</comment>
<dbReference type="EMBL" id="MCGO01000027">
    <property type="protein sequence ID" value="ORY42737.1"/>
    <property type="molecule type" value="Genomic_DNA"/>
</dbReference>
<evidence type="ECO:0000313" key="4">
    <source>
        <dbReference type="Proteomes" id="UP000193642"/>
    </source>
</evidence>
<reference evidence="3 4" key="1">
    <citation type="submission" date="2016-07" db="EMBL/GenBank/DDBJ databases">
        <title>Pervasive Adenine N6-methylation of Active Genes in Fungi.</title>
        <authorList>
            <consortium name="DOE Joint Genome Institute"/>
            <person name="Mondo S.J."/>
            <person name="Dannebaum R.O."/>
            <person name="Kuo R.C."/>
            <person name="Labutti K."/>
            <person name="Haridas S."/>
            <person name="Kuo A."/>
            <person name="Salamov A."/>
            <person name="Ahrendt S.R."/>
            <person name="Lipzen A."/>
            <person name="Sullivan W."/>
            <person name="Andreopoulos W.B."/>
            <person name="Clum A."/>
            <person name="Lindquist E."/>
            <person name="Daum C."/>
            <person name="Ramamoorthy G.K."/>
            <person name="Gryganskyi A."/>
            <person name="Culley D."/>
            <person name="Magnuson J.K."/>
            <person name="James T.Y."/>
            <person name="O'Malley M.A."/>
            <person name="Stajich J.E."/>
            <person name="Spatafora J.W."/>
            <person name="Visel A."/>
            <person name="Grigoriev I.V."/>
        </authorList>
    </citation>
    <scope>NUCLEOTIDE SEQUENCE [LARGE SCALE GENOMIC DNA]</scope>
    <source>
        <strain evidence="3 4">JEL800</strain>
    </source>
</reference>
<dbReference type="PANTHER" id="PTHR13384">
    <property type="entry name" value="G PATCH DOMAIN-CONTAINING PROTEIN 1"/>
    <property type="match status" value="1"/>
</dbReference>
<feature type="compositionally biased region" description="Low complexity" evidence="1">
    <location>
        <begin position="751"/>
        <end position="766"/>
    </location>
</feature>
<name>A0A1Y2C765_9FUNG</name>
<dbReference type="Pfam" id="PF26093">
    <property type="entry name" value="HTH_TGH"/>
    <property type="match status" value="1"/>
</dbReference>
<dbReference type="GO" id="GO:0005634">
    <property type="term" value="C:nucleus"/>
    <property type="evidence" value="ECO:0007669"/>
    <property type="project" value="TreeGrafter"/>
</dbReference>
<dbReference type="PROSITE" id="PS50174">
    <property type="entry name" value="G_PATCH"/>
    <property type="match status" value="1"/>
</dbReference>
<dbReference type="PANTHER" id="PTHR13384:SF19">
    <property type="entry name" value="G PATCH DOMAIN-CONTAINING PROTEIN 1"/>
    <property type="match status" value="1"/>
</dbReference>
<proteinExistence type="predicted"/>
<dbReference type="Pfam" id="PF07713">
    <property type="entry name" value="DUF1604"/>
    <property type="match status" value="1"/>
</dbReference>
<feature type="region of interest" description="Disordered" evidence="1">
    <location>
        <begin position="531"/>
        <end position="553"/>
    </location>
</feature>
<protein>
    <recommendedName>
        <fullName evidence="2">G-patch domain-containing protein</fullName>
    </recommendedName>
</protein>
<dbReference type="InterPro" id="IPR011666">
    <property type="entry name" value="DUF1604"/>
</dbReference>
<keyword evidence="4" id="KW-1185">Reference proteome</keyword>
<feature type="compositionally biased region" description="Basic and acidic residues" evidence="1">
    <location>
        <begin position="539"/>
        <end position="553"/>
    </location>
</feature>
<feature type="compositionally biased region" description="Basic residues" evidence="1">
    <location>
        <begin position="874"/>
        <end position="890"/>
    </location>
</feature>
<gene>
    <name evidence="3" type="ORF">BCR33DRAFT_717930</name>
</gene>
<feature type="compositionally biased region" description="Gly residues" evidence="1">
    <location>
        <begin position="274"/>
        <end position="284"/>
    </location>
</feature>
<feature type="region of interest" description="Disordered" evidence="1">
    <location>
        <begin position="257"/>
        <end position="339"/>
    </location>
</feature>
<feature type="domain" description="G-patch" evidence="2">
    <location>
        <begin position="152"/>
        <end position="220"/>
    </location>
</feature>
<evidence type="ECO:0000313" key="3">
    <source>
        <dbReference type="EMBL" id="ORY42737.1"/>
    </source>
</evidence>